<sequence>MRRRVKAAGQVPAELLDFGLWCKHRGHIGYEEVIFDQWCDDRAAWSDAHGWPGGDDQRLAEEVVAPVPDEDPFDWSKI</sequence>
<dbReference type="RefSeq" id="WP_112301633.1">
    <property type="nucleotide sequence ID" value="NZ_QTTP01000001.1"/>
</dbReference>
<comment type="caution">
    <text evidence="1">The sequence shown here is derived from an EMBL/GenBank/DDBJ whole genome shotgun (WGS) entry which is preliminary data.</text>
</comment>
<gene>
    <name evidence="1" type="ORF">NCTC13229_05602</name>
</gene>
<name>A0AB38FKY6_RHOWR</name>
<dbReference type="EMBL" id="UAUI01000024">
    <property type="protein sequence ID" value="SPZ42087.1"/>
    <property type="molecule type" value="Genomic_DNA"/>
</dbReference>
<evidence type="ECO:0000313" key="2">
    <source>
        <dbReference type="Proteomes" id="UP000251211"/>
    </source>
</evidence>
<accession>A0AB38FKY6</accession>
<proteinExistence type="predicted"/>
<dbReference type="AlphaFoldDB" id="A0AB38FKY6"/>
<reference evidence="1 2" key="1">
    <citation type="submission" date="2018-06" db="EMBL/GenBank/DDBJ databases">
        <authorList>
            <consortium name="Pathogen Informatics"/>
            <person name="Doyle S."/>
        </authorList>
    </citation>
    <scope>NUCLEOTIDE SEQUENCE [LARGE SCALE GENOMIC DNA]</scope>
    <source>
        <strain evidence="1 2">NCTC13229</strain>
    </source>
</reference>
<protein>
    <submittedName>
        <fullName evidence="1">Uncharacterized protein</fullName>
    </submittedName>
</protein>
<organism evidence="1 2">
    <name type="scientific">Rhodococcus wratislaviensis</name>
    <name type="common">Tsukamurella wratislaviensis</name>
    <dbReference type="NCBI Taxonomy" id="44752"/>
    <lineage>
        <taxon>Bacteria</taxon>
        <taxon>Bacillati</taxon>
        <taxon>Actinomycetota</taxon>
        <taxon>Actinomycetes</taxon>
        <taxon>Mycobacteriales</taxon>
        <taxon>Nocardiaceae</taxon>
        <taxon>Rhodococcus</taxon>
    </lineage>
</organism>
<evidence type="ECO:0000313" key="1">
    <source>
        <dbReference type="EMBL" id="SPZ42087.1"/>
    </source>
</evidence>
<dbReference type="Proteomes" id="UP000251211">
    <property type="component" value="Unassembled WGS sequence"/>
</dbReference>